<evidence type="ECO:0000313" key="2">
    <source>
        <dbReference type="EMBL" id="RKQ69516.1"/>
    </source>
</evidence>
<accession>A0A420WEW0</accession>
<feature type="chain" id="PRO_5019112668" description="Peptidase C39-like protein" evidence="1">
    <location>
        <begin position="25"/>
        <end position="202"/>
    </location>
</feature>
<feature type="signal peptide" evidence="1">
    <location>
        <begin position="1"/>
        <end position="24"/>
    </location>
</feature>
<gene>
    <name evidence="2" type="ORF">DES40_2317</name>
</gene>
<evidence type="ECO:0000256" key="1">
    <source>
        <dbReference type="SAM" id="SignalP"/>
    </source>
</evidence>
<sequence length="202" mass="22367">MKRLAIIIILAVIMTACSSTPRKSASKTLDSGQNSTPLQSQTRLPDYAAFYQKDPRWGHEELGNSGDTMASDGCLVTAVSMALANLGFETNPSDLNKRLTYTDSFTPRGWLIWDGIRKVTGGKAKAQFHESVSAELIEGCMAEGYYPLVQFILPNGRTHWALILDESSQGYLMRDPLRQAKRPLIFPHTAEKFRALRCVGLA</sequence>
<keyword evidence="1" id="KW-0732">Signal</keyword>
<evidence type="ECO:0000313" key="3">
    <source>
        <dbReference type="Proteomes" id="UP000282211"/>
    </source>
</evidence>
<dbReference type="Proteomes" id="UP000282211">
    <property type="component" value="Unassembled WGS sequence"/>
</dbReference>
<evidence type="ECO:0008006" key="4">
    <source>
        <dbReference type="Google" id="ProtNLM"/>
    </source>
</evidence>
<dbReference type="RefSeq" id="WP_121102305.1">
    <property type="nucleotide sequence ID" value="NZ_RBII01000002.1"/>
</dbReference>
<keyword evidence="3" id="KW-1185">Reference proteome</keyword>
<protein>
    <recommendedName>
        <fullName evidence="4">Peptidase C39-like protein</fullName>
    </recommendedName>
</protein>
<dbReference type="OrthoDB" id="1861022at2"/>
<dbReference type="InParanoid" id="A0A420WEW0"/>
<comment type="caution">
    <text evidence="2">The sequence shown here is derived from an EMBL/GenBank/DDBJ whole genome shotgun (WGS) entry which is preliminary data.</text>
</comment>
<name>A0A420WEW0_9PROT</name>
<dbReference type="PROSITE" id="PS51257">
    <property type="entry name" value="PROKAR_LIPOPROTEIN"/>
    <property type="match status" value="1"/>
</dbReference>
<reference evidence="2 3" key="1">
    <citation type="submission" date="2018-10" db="EMBL/GenBank/DDBJ databases">
        <title>Genomic Encyclopedia of Type Strains, Phase IV (KMG-IV): sequencing the most valuable type-strain genomes for metagenomic binning, comparative biology and taxonomic classification.</title>
        <authorList>
            <person name="Goeker M."/>
        </authorList>
    </citation>
    <scope>NUCLEOTIDE SEQUENCE [LARGE SCALE GENOMIC DNA]</scope>
    <source>
        <strain evidence="2 3">DSM 22008</strain>
    </source>
</reference>
<organism evidence="2 3">
    <name type="scientific">Litorimonas taeanensis</name>
    <dbReference type="NCBI Taxonomy" id="568099"/>
    <lineage>
        <taxon>Bacteria</taxon>
        <taxon>Pseudomonadati</taxon>
        <taxon>Pseudomonadota</taxon>
        <taxon>Alphaproteobacteria</taxon>
        <taxon>Maricaulales</taxon>
        <taxon>Robiginitomaculaceae</taxon>
    </lineage>
</organism>
<dbReference type="AlphaFoldDB" id="A0A420WEW0"/>
<proteinExistence type="predicted"/>
<dbReference type="EMBL" id="RBII01000002">
    <property type="protein sequence ID" value="RKQ69516.1"/>
    <property type="molecule type" value="Genomic_DNA"/>
</dbReference>